<proteinExistence type="predicted"/>
<evidence type="ECO:0000256" key="2">
    <source>
        <dbReference type="SAM" id="MobiDB-lite"/>
    </source>
</evidence>
<dbReference type="PANTHER" id="PTHR31099">
    <property type="entry name" value="OS06G0165300 PROTEIN"/>
    <property type="match status" value="1"/>
</dbReference>
<dbReference type="InterPro" id="IPR007321">
    <property type="entry name" value="Transposase_28"/>
</dbReference>
<feature type="region of interest" description="Disordered" evidence="2">
    <location>
        <begin position="225"/>
        <end position="253"/>
    </location>
</feature>
<protein>
    <recommendedName>
        <fullName evidence="3">Transposase (putative) gypsy type domain-containing protein</fullName>
    </recommendedName>
</protein>
<dbReference type="Pfam" id="PF04195">
    <property type="entry name" value="Transposase_28"/>
    <property type="match status" value="1"/>
</dbReference>
<comment type="caution">
    <text evidence="4">The sequence shown here is derived from an EMBL/GenBank/DDBJ whole genome shotgun (WGS) entry which is preliminary data.</text>
</comment>
<feature type="coiled-coil region" evidence="1">
    <location>
        <begin position="549"/>
        <end position="658"/>
    </location>
</feature>
<feature type="region of interest" description="Disordered" evidence="2">
    <location>
        <begin position="807"/>
        <end position="830"/>
    </location>
</feature>
<dbReference type="PANTHER" id="PTHR31099:SF48">
    <property type="entry name" value="(PUTATIVE), GYPSY TYPE-RELATED"/>
    <property type="match status" value="1"/>
</dbReference>
<feature type="compositionally biased region" description="Basic and acidic residues" evidence="2">
    <location>
        <begin position="426"/>
        <end position="439"/>
    </location>
</feature>
<dbReference type="AlphaFoldDB" id="A0A9K3IG67"/>
<gene>
    <name evidence="4" type="ORF">HanXRQr2_Chr08g0350891</name>
</gene>
<organism evidence="4 5">
    <name type="scientific">Helianthus annuus</name>
    <name type="common">Common sunflower</name>
    <dbReference type="NCBI Taxonomy" id="4232"/>
    <lineage>
        <taxon>Eukaryota</taxon>
        <taxon>Viridiplantae</taxon>
        <taxon>Streptophyta</taxon>
        <taxon>Embryophyta</taxon>
        <taxon>Tracheophyta</taxon>
        <taxon>Spermatophyta</taxon>
        <taxon>Magnoliopsida</taxon>
        <taxon>eudicotyledons</taxon>
        <taxon>Gunneridae</taxon>
        <taxon>Pentapetalae</taxon>
        <taxon>asterids</taxon>
        <taxon>campanulids</taxon>
        <taxon>Asterales</taxon>
        <taxon>Asteraceae</taxon>
        <taxon>Asteroideae</taxon>
        <taxon>Heliantheae alliance</taxon>
        <taxon>Heliantheae</taxon>
        <taxon>Helianthus</taxon>
    </lineage>
</organism>
<sequence>MWADFFVDGNLRLPLTVFVAEVLEYYRIHISQLSPFGMIRIRKFEYTFRALGLEIFVENFRRFYYPKLMTPPKGITKWKTRFFYIKAVAVVANMTLRNVAETILAEDIKLPSAKTVEWFPRLKTIEFKKLDNSQLWVLRMMLTRPDRKARPVVREKSGDDAALWRIFDLNFTGKVQILRCAEDEDGFNITIRDNFRIPDREGLKAPLPQGKGTLGALGEFEVKGAPKKHAEKKHVEKTVRGPHKKKPDAAVVPPLVPQGAGISCSRFRRYTDYVVLSDTLEGLGVAGGGAAAGGSSAGSKPADEKKRKVEDKSAVAGEKKRPRIQTKRTTAVSQAKPAVAAEPQDGGFSFLFDNPLSPSHDAAADAGVNKEFTKNPSVKVVTEPSVQAEDTGKKTAAQIFDTVDSYDNLIAPQDTDDLNLKFSDAEKQKSDAEKHKSPAAEKASGSAYGGTGFEGPPIQPDESELGFYYRTYTEDRAVNYNRPPWNIMQGDDVSTDSSACREISGGLGTLFEVNRARALPRELRINQLSSMLVGNSIMANAIMEDYKVLGRKEEENARLRAEAEALVKAAREGAEQLERQKAAFEKHKQTEEWAATAGLKQEVTNLKAANAALMKEKAAAEGVAKEAKEAEGRAVKALAEANADRTNLNKTVEGLQNRVTILADVTARTTEAEARARDATKARDSLVSSFDQLKADRDWMRDHGIGHIVKAILDAPENAACVDQIRLRAREAGFKASHNRCISHINVLSQGKYTDERSGFHGVDTEARLAAALAAYNDMSISALKELDKCLDAEDYVDRLRLLYGDDEEEEEETAGDGKGGAGTSGTRKD</sequence>
<feature type="domain" description="Transposase (putative) gypsy type" evidence="3">
    <location>
        <begin position="6"/>
        <end position="64"/>
    </location>
</feature>
<dbReference type="EMBL" id="MNCJ02000323">
    <property type="protein sequence ID" value="KAF5796391.1"/>
    <property type="molecule type" value="Genomic_DNA"/>
</dbReference>
<dbReference type="Proteomes" id="UP000215914">
    <property type="component" value="Unassembled WGS sequence"/>
</dbReference>
<keyword evidence="1" id="KW-0175">Coiled coil</keyword>
<dbReference type="Gramene" id="mRNA:HanXRQr2_Chr08g0350891">
    <property type="protein sequence ID" value="mRNA:HanXRQr2_Chr08g0350891"/>
    <property type="gene ID" value="HanXRQr2_Chr08g0350891"/>
</dbReference>
<reference evidence="4" key="1">
    <citation type="journal article" date="2017" name="Nature">
        <title>The sunflower genome provides insights into oil metabolism, flowering and Asterid evolution.</title>
        <authorList>
            <person name="Badouin H."/>
            <person name="Gouzy J."/>
            <person name="Grassa C.J."/>
            <person name="Murat F."/>
            <person name="Staton S.E."/>
            <person name="Cottret L."/>
            <person name="Lelandais-Briere C."/>
            <person name="Owens G.L."/>
            <person name="Carrere S."/>
            <person name="Mayjonade B."/>
            <person name="Legrand L."/>
            <person name="Gill N."/>
            <person name="Kane N.C."/>
            <person name="Bowers J.E."/>
            <person name="Hubner S."/>
            <person name="Bellec A."/>
            <person name="Berard A."/>
            <person name="Berges H."/>
            <person name="Blanchet N."/>
            <person name="Boniface M.C."/>
            <person name="Brunel D."/>
            <person name="Catrice O."/>
            <person name="Chaidir N."/>
            <person name="Claudel C."/>
            <person name="Donnadieu C."/>
            <person name="Faraut T."/>
            <person name="Fievet G."/>
            <person name="Helmstetter N."/>
            <person name="King M."/>
            <person name="Knapp S.J."/>
            <person name="Lai Z."/>
            <person name="Le Paslier M.C."/>
            <person name="Lippi Y."/>
            <person name="Lorenzon L."/>
            <person name="Mandel J.R."/>
            <person name="Marage G."/>
            <person name="Marchand G."/>
            <person name="Marquand E."/>
            <person name="Bret-Mestries E."/>
            <person name="Morien E."/>
            <person name="Nambeesan S."/>
            <person name="Nguyen T."/>
            <person name="Pegot-Espagnet P."/>
            <person name="Pouilly N."/>
            <person name="Raftis F."/>
            <person name="Sallet E."/>
            <person name="Schiex T."/>
            <person name="Thomas J."/>
            <person name="Vandecasteele C."/>
            <person name="Vares D."/>
            <person name="Vear F."/>
            <person name="Vautrin S."/>
            <person name="Crespi M."/>
            <person name="Mangin B."/>
            <person name="Burke J.M."/>
            <person name="Salse J."/>
            <person name="Munos S."/>
            <person name="Vincourt P."/>
            <person name="Rieseberg L.H."/>
            <person name="Langlade N.B."/>
        </authorList>
    </citation>
    <scope>NUCLEOTIDE SEQUENCE</scope>
    <source>
        <tissue evidence="4">Leaves</tissue>
    </source>
</reference>
<evidence type="ECO:0000313" key="4">
    <source>
        <dbReference type="EMBL" id="KAF5796391.1"/>
    </source>
</evidence>
<reference evidence="4" key="2">
    <citation type="submission" date="2020-06" db="EMBL/GenBank/DDBJ databases">
        <title>Helianthus annuus Genome sequencing and assembly Release 2.</title>
        <authorList>
            <person name="Gouzy J."/>
            <person name="Langlade N."/>
            <person name="Munos S."/>
        </authorList>
    </citation>
    <scope>NUCLEOTIDE SEQUENCE</scope>
    <source>
        <tissue evidence="4">Leaves</tissue>
    </source>
</reference>
<evidence type="ECO:0000313" key="5">
    <source>
        <dbReference type="Proteomes" id="UP000215914"/>
    </source>
</evidence>
<evidence type="ECO:0000259" key="3">
    <source>
        <dbReference type="Pfam" id="PF04195"/>
    </source>
</evidence>
<feature type="region of interest" description="Disordered" evidence="2">
    <location>
        <begin position="289"/>
        <end position="340"/>
    </location>
</feature>
<feature type="compositionally biased region" description="Basic and acidic residues" evidence="2">
    <location>
        <begin position="301"/>
        <end position="319"/>
    </location>
</feature>
<keyword evidence="5" id="KW-1185">Reference proteome</keyword>
<name>A0A9K3IG67_HELAN</name>
<evidence type="ECO:0000256" key="1">
    <source>
        <dbReference type="SAM" id="Coils"/>
    </source>
</evidence>
<feature type="region of interest" description="Disordered" evidence="2">
    <location>
        <begin position="426"/>
        <end position="461"/>
    </location>
</feature>
<accession>A0A9K3IG67</accession>